<keyword evidence="3" id="KW-1185">Reference proteome</keyword>
<dbReference type="InParanoid" id="A2ECA5"/>
<reference evidence="2" key="1">
    <citation type="submission" date="2006-10" db="EMBL/GenBank/DDBJ databases">
        <authorList>
            <person name="Amadeo P."/>
            <person name="Zhao Q."/>
            <person name="Wortman J."/>
            <person name="Fraser-Liggett C."/>
            <person name="Carlton J."/>
        </authorList>
    </citation>
    <scope>NUCLEOTIDE SEQUENCE</scope>
    <source>
        <strain evidence="2">G3</strain>
    </source>
</reference>
<evidence type="ECO:0000313" key="2">
    <source>
        <dbReference type="EMBL" id="EAY09689.1"/>
    </source>
</evidence>
<reference evidence="2" key="2">
    <citation type="journal article" date="2007" name="Science">
        <title>Draft genome sequence of the sexually transmitted pathogen Trichomonas vaginalis.</title>
        <authorList>
            <person name="Carlton J.M."/>
            <person name="Hirt R.P."/>
            <person name="Silva J.C."/>
            <person name="Delcher A.L."/>
            <person name="Schatz M."/>
            <person name="Zhao Q."/>
            <person name="Wortman J.R."/>
            <person name="Bidwell S.L."/>
            <person name="Alsmark U.C.M."/>
            <person name="Besteiro S."/>
            <person name="Sicheritz-Ponten T."/>
            <person name="Noel C.J."/>
            <person name="Dacks J.B."/>
            <person name="Foster P.G."/>
            <person name="Simillion C."/>
            <person name="Van de Peer Y."/>
            <person name="Miranda-Saavedra D."/>
            <person name="Barton G.J."/>
            <person name="Westrop G.D."/>
            <person name="Mueller S."/>
            <person name="Dessi D."/>
            <person name="Fiori P.L."/>
            <person name="Ren Q."/>
            <person name="Paulsen I."/>
            <person name="Zhang H."/>
            <person name="Bastida-Corcuera F.D."/>
            <person name="Simoes-Barbosa A."/>
            <person name="Brown M.T."/>
            <person name="Hayes R.D."/>
            <person name="Mukherjee M."/>
            <person name="Okumura C.Y."/>
            <person name="Schneider R."/>
            <person name="Smith A.J."/>
            <person name="Vanacova S."/>
            <person name="Villalvazo M."/>
            <person name="Haas B.J."/>
            <person name="Pertea M."/>
            <person name="Feldblyum T.V."/>
            <person name="Utterback T.R."/>
            <person name="Shu C.L."/>
            <person name="Osoegawa K."/>
            <person name="de Jong P.J."/>
            <person name="Hrdy I."/>
            <person name="Horvathova L."/>
            <person name="Zubacova Z."/>
            <person name="Dolezal P."/>
            <person name="Malik S.B."/>
            <person name="Logsdon J.M. Jr."/>
            <person name="Henze K."/>
            <person name="Gupta A."/>
            <person name="Wang C.C."/>
            <person name="Dunne R.L."/>
            <person name="Upcroft J.A."/>
            <person name="Upcroft P."/>
            <person name="White O."/>
            <person name="Salzberg S.L."/>
            <person name="Tang P."/>
            <person name="Chiu C.-H."/>
            <person name="Lee Y.-S."/>
            <person name="Embley T.M."/>
            <person name="Coombs G.H."/>
            <person name="Mottram J.C."/>
            <person name="Tachezy J."/>
            <person name="Fraser-Liggett C.M."/>
            <person name="Johnson P.J."/>
        </authorList>
    </citation>
    <scope>NUCLEOTIDE SEQUENCE [LARGE SCALE GENOMIC DNA]</scope>
    <source>
        <strain evidence="2">G3</strain>
    </source>
</reference>
<dbReference type="VEuPathDB" id="TrichDB:TVAGG3_0390370"/>
<evidence type="ECO:0000256" key="1">
    <source>
        <dbReference type="SAM" id="MobiDB-lite"/>
    </source>
</evidence>
<proteinExistence type="predicted"/>
<protein>
    <submittedName>
        <fullName evidence="2">Uncharacterized protein</fullName>
    </submittedName>
</protein>
<feature type="region of interest" description="Disordered" evidence="1">
    <location>
        <begin position="75"/>
        <end position="124"/>
    </location>
</feature>
<dbReference type="EMBL" id="DS113352">
    <property type="protein sequence ID" value="EAY09689.1"/>
    <property type="molecule type" value="Genomic_DNA"/>
</dbReference>
<dbReference type="KEGG" id="tva:4767612"/>
<dbReference type="AlphaFoldDB" id="A2ECA5"/>
<dbReference type="Proteomes" id="UP000001542">
    <property type="component" value="Unassembled WGS sequence"/>
</dbReference>
<sequence length="133" mass="14815">MVRIAKRNPRIIYIKPPVDGNVSGLIKCIGYNGNIIHEENFDSFPGHPLQTAIPNGISFHEAVLKVLRLQWTGSSSHVEPARNNASSKDSKSKHSSLAQIPKSSNESHTNDDSLQYEDSEMSDNSYLYNTDVF</sequence>
<organism evidence="2 3">
    <name type="scientific">Trichomonas vaginalis (strain ATCC PRA-98 / G3)</name>
    <dbReference type="NCBI Taxonomy" id="412133"/>
    <lineage>
        <taxon>Eukaryota</taxon>
        <taxon>Metamonada</taxon>
        <taxon>Parabasalia</taxon>
        <taxon>Trichomonadida</taxon>
        <taxon>Trichomonadidae</taxon>
        <taxon>Trichomonas</taxon>
    </lineage>
</organism>
<gene>
    <name evidence="2" type="ORF">TVAG_098250</name>
</gene>
<accession>A2ECA5</accession>
<dbReference type="VEuPathDB" id="TrichDB:TVAG_098250"/>
<name>A2ECA5_TRIV3</name>
<evidence type="ECO:0000313" key="3">
    <source>
        <dbReference type="Proteomes" id="UP000001542"/>
    </source>
</evidence>
<feature type="compositionally biased region" description="Polar residues" evidence="1">
    <location>
        <begin position="97"/>
        <end position="107"/>
    </location>
</feature>